<dbReference type="AlphaFoldDB" id="A0A9W8H2L3"/>
<reference evidence="3" key="1">
    <citation type="submission" date="2022-07" db="EMBL/GenBank/DDBJ databases">
        <title>Phylogenomic reconstructions and comparative analyses of Kickxellomycotina fungi.</title>
        <authorList>
            <person name="Reynolds N.K."/>
            <person name="Stajich J.E."/>
            <person name="Barry K."/>
            <person name="Grigoriev I.V."/>
            <person name="Crous P."/>
            <person name="Smith M.E."/>
        </authorList>
    </citation>
    <scope>NUCLEOTIDE SEQUENCE</scope>
    <source>
        <strain evidence="3">NBRC 105414</strain>
    </source>
</reference>
<evidence type="ECO:0000313" key="4">
    <source>
        <dbReference type="Proteomes" id="UP001140217"/>
    </source>
</evidence>
<keyword evidence="1" id="KW-0175">Coiled coil</keyword>
<evidence type="ECO:0000256" key="2">
    <source>
        <dbReference type="SAM" id="Phobius"/>
    </source>
</evidence>
<keyword evidence="2" id="KW-0812">Transmembrane</keyword>
<keyword evidence="2" id="KW-1133">Transmembrane helix</keyword>
<dbReference type="OrthoDB" id="5331396at2759"/>
<feature type="coiled-coil region" evidence="1">
    <location>
        <begin position="96"/>
        <end position="123"/>
    </location>
</feature>
<feature type="transmembrane region" description="Helical" evidence="2">
    <location>
        <begin position="60"/>
        <end position="79"/>
    </location>
</feature>
<accession>A0A9W8H2L3</accession>
<name>A0A9W8H2L3_9FUNG</name>
<dbReference type="PANTHER" id="PTHR37849:SF1">
    <property type="entry name" value="YALI0E11605P"/>
    <property type="match status" value="1"/>
</dbReference>
<evidence type="ECO:0000313" key="3">
    <source>
        <dbReference type="EMBL" id="KAJ2776528.1"/>
    </source>
</evidence>
<protein>
    <submittedName>
        <fullName evidence="3">Uncharacterized protein</fullName>
    </submittedName>
</protein>
<keyword evidence="4" id="KW-1185">Reference proteome</keyword>
<evidence type="ECO:0000256" key="1">
    <source>
        <dbReference type="SAM" id="Coils"/>
    </source>
</evidence>
<sequence length="186" mass="19829">MLTRLSGAAAAAAAARRGSAAAGRRLESTIRVGTETGVAGRPAASEPRKRRAIGGFRGGVLGFLLGVTTAGAFGFVYLIEEYHRATGLVLSSVEELERSSLKVKEYVKKIEAVEADVGRLRSNSATAQQLAQAKGDWRKQNDILARDLLELKAHVWQVEQDVDTALGRAAKAKAGRSNNKAKEAKD</sequence>
<comment type="caution">
    <text evidence="3">The sequence shown here is derived from an EMBL/GenBank/DDBJ whole genome shotgun (WGS) entry which is preliminary data.</text>
</comment>
<dbReference type="Proteomes" id="UP001140217">
    <property type="component" value="Unassembled WGS sequence"/>
</dbReference>
<gene>
    <name evidence="3" type="ORF">H4R18_005625</name>
</gene>
<keyword evidence="2" id="KW-0472">Membrane</keyword>
<dbReference type="PANTHER" id="PTHR37849">
    <property type="entry name" value="YALI0E11605P"/>
    <property type="match status" value="1"/>
</dbReference>
<proteinExistence type="predicted"/>
<organism evidence="3 4">
    <name type="scientific">Coemansia javaensis</name>
    <dbReference type="NCBI Taxonomy" id="2761396"/>
    <lineage>
        <taxon>Eukaryota</taxon>
        <taxon>Fungi</taxon>
        <taxon>Fungi incertae sedis</taxon>
        <taxon>Zoopagomycota</taxon>
        <taxon>Kickxellomycotina</taxon>
        <taxon>Kickxellomycetes</taxon>
        <taxon>Kickxellales</taxon>
        <taxon>Kickxellaceae</taxon>
        <taxon>Coemansia</taxon>
    </lineage>
</organism>
<dbReference type="EMBL" id="JANBUL010000354">
    <property type="protein sequence ID" value="KAJ2776528.1"/>
    <property type="molecule type" value="Genomic_DNA"/>
</dbReference>